<keyword evidence="3" id="KW-1185">Reference proteome</keyword>
<dbReference type="SMART" id="SM00671">
    <property type="entry name" value="SEL1"/>
    <property type="match status" value="2"/>
</dbReference>
<dbReference type="InterPro" id="IPR011990">
    <property type="entry name" value="TPR-like_helical_dom_sf"/>
</dbReference>
<reference evidence="3" key="1">
    <citation type="journal article" date="2019" name="Int. J. Syst. Evol. Microbiol.">
        <title>The Global Catalogue of Microorganisms (GCM) 10K type strain sequencing project: providing services to taxonomists for standard genome sequencing and annotation.</title>
        <authorList>
            <consortium name="The Broad Institute Genomics Platform"/>
            <consortium name="The Broad Institute Genome Sequencing Center for Infectious Disease"/>
            <person name="Wu L."/>
            <person name="Ma J."/>
        </authorList>
    </citation>
    <scope>NUCLEOTIDE SEQUENCE [LARGE SCALE GENOMIC DNA]</scope>
    <source>
        <strain evidence="3">CCUG 38813</strain>
    </source>
</reference>
<feature type="signal peptide" evidence="1">
    <location>
        <begin position="1"/>
        <end position="17"/>
    </location>
</feature>
<gene>
    <name evidence="2" type="ORF">ACFPOU_03850</name>
</gene>
<dbReference type="SUPFAM" id="SSF81901">
    <property type="entry name" value="HCP-like"/>
    <property type="match status" value="1"/>
</dbReference>
<comment type="caution">
    <text evidence="2">The sequence shown here is derived from an EMBL/GenBank/DDBJ whole genome shotgun (WGS) entry which is preliminary data.</text>
</comment>
<dbReference type="Proteomes" id="UP001596031">
    <property type="component" value="Unassembled WGS sequence"/>
</dbReference>
<evidence type="ECO:0000313" key="2">
    <source>
        <dbReference type="EMBL" id="MFC5510260.1"/>
    </source>
</evidence>
<feature type="chain" id="PRO_5045298978" evidence="1">
    <location>
        <begin position="18"/>
        <end position="125"/>
    </location>
</feature>
<dbReference type="PANTHER" id="PTHR43628:SF1">
    <property type="entry name" value="CHITIN SYNTHASE REGULATORY FACTOR 2-RELATED"/>
    <property type="match status" value="1"/>
</dbReference>
<organism evidence="2 3">
    <name type="scientific">Massilia jejuensis</name>
    <dbReference type="NCBI Taxonomy" id="648894"/>
    <lineage>
        <taxon>Bacteria</taxon>
        <taxon>Pseudomonadati</taxon>
        <taxon>Pseudomonadota</taxon>
        <taxon>Betaproteobacteria</taxon>
        <taxon>Burkholderiales</taxon>
        <taxon>Oxalobacteraceae</taxon>
        <taxon>Telluria group</taxon>
        <taxon>Massilia</taxon>
    </lineage>
</organism>
<dbReference type="PANTHER" id="PTHR43628">
    <property type="entry name" value="ACTIVATOR OF C KINASE PROTEIN 1-RELATED"/>
    <property type="match status" value="1"/>
</dbReference>
<evidence type="ECO:0000313" key="3">
    <source>
        <dbReference type="Proteomes" id="UP001596031"/>
    </source>
</evidence>
<dbReference type="Pfam" id="PF08238">
    <property type="entry name" value="Sel1"/>
    <property type="match status" value="3"/>
</dbReference>
<dbReference type="EMBL" id="JBHSMS010000013">
    <property type="protein sequence ID" value="MFC5510260.1"/>
    <property type="molecule type" value="Genomic_DNA"/>
</dbReference>
<name>A0ABW0PC96_9BURK</name>
<keyword evidence="1" id="KW-0732">Signal</keyword>
<protein>
    <submittedName>
        <fullName evidence="2">Tetratricopeptide repeat protein</fullName>
    </submittedName>
</protein>
<dbReference type="Gene3D" id="1.25.40.10">
    <property type="entry name" value="Tetratricopeptide repeat domain"/>
    <property type="match status" value="1"/>
</dbReference>
<sequence>MRKLALLLALLCGGAHAGDVAAAYQRGLMYRHGAGVAADPALAAKWMAVAARGQVPEAMFLLSNMLAAGEGVAPDPAGARRWLEAAAALGYPAALQELALREPDPRQAELLMRQAAHALQHHPRR</sequence>
<dbReference type="InterPro" id="IPR006597">
    <property type="entry name" value="Sel1-like"/>
</dbReference>
<dbReference type="RefSeq" id="WP_379717387.1">
    <property type="nucleotide sequence ID" value="NZ_JBHSMS010000013.1"/>
</dbReference>
<evidence type="ECO:0000256" key="1">
    <source>
        <dbReference type="SAM" id="SignalP"/>
    </source>
</evidence>
<accession>A0ABW0PC96</accession>
<proteinExistence type="predicted"/>
<dbReference type="InterPro" id="IPR052945">
    <property type="entry name" value="Mitotic_Regulator"/>
</dbReference>